<sequence>MRHAIITAGTKGLGKMVTEKFLQDGHTVTVNFRSDRKRVAQLQEEWKDYADRLQFVQGDLTQKQAIANIVEQAVARFGRIDYLINNAGPYVFEEKKLVDYTDEEWYEMVEGNLSSVFHFAKQVIPIMRKQQFGRIITYGFQDAQHTPGWIFRSAFSAAKVGLVSLTKTIALEEASNGITANMVCPGDITGDMKEADIRTAKTMKDPQTPVGRPGSGGDIARLIAFLCSEDSDLITGAVVTSAGGIDVVNRKRYID</sequence>
<protein>
    <submittedName>
        <fullName evidence="2">SDR family oxidoreductase</fullName>
    </submittedName>
</protein>
<gene>
    <name evidence="2" type="ORF">P5G51_001810</name>
</gene>
<evidence type="ECO:0000256" key="1">
    <source>
        <dbReference type="ARBA" id="ARBA00006484"/>
    </source>
</evidence>
<dbReference type="Gene3D" id="3.40.50.720">
    <property type="entry name" value="NAD(P)-binding Rossmann-like Domain"/>
    <property type="match status" value="1"/>
</dbReference>
<dbReference type="EMBL" id="JAROCA020000001">
    <property type="protein sequence ID" value="MDY0404317.1"/>
    <property type="molecule type" value="Genomic_DNA"/>
</dbReference>
<dbReference type="InterPro" id="IPR050259">
    <property type="entry name" value="SDR"/>
</dbReference>
<organism evidence="2 3">
    <name type="scientific">Tigheibacillus jepli</name>
    <dbReference type="NCBI Taxonomy" id="3035914"/>
    <lineage>
        <taxon>Bacteria</taxon>
        <taxon>Bacillati</taxon>
        <taxon>Bacillota</taxon>
        <taxon>Bacilli</taxon>
        <taxon>Bacillales</taxon>
        <taxon>Bacillaceae</taxon>
        <taxon>Tigheibacillus</taxon>
    </lineage>
</organism>
<evidence type="ECO:0000313" key="3">
    <source>
        <dbReference type="Proteomes" id="UP001228376"/>
    </source>
</evidence>
<dbReference type="PANTHER" id="PTHR42879:SF2">
    <property type="entry name" value="3-OXOACYL-[ACYL-CARRIER-PROTEIN] REDUCTASE FABG"/>
    <property type="match status" value="1"/>
</dbReference>
<comment type="similarity">
    <text evidence="1">Belongs to the short-chain dehydrogenases/reductases (SDR) family.</text>
</comment>
<accession>A0ABU5CDA3</accession>
<dbReference type="PRINTS" id="PR00081">
    <property type="entry name" value="GDHRDH"/>
</dbReference>
<evidence type="ECO:0000313" key="2">
    <source>
        <dbReference type="EMBL" id="MDY0404317.1"/>
    </source>
</evidence>
<reference evidence="2 3" key="1">
    <citation type="submission" date="2023-10" db="EMBL/GenBank/DDBJ databases">
        <title>179-bfca-hs.</title>
        <authorList>
            <person name="Miliotis G."/>
            <person name="Sengupta P."/>
            <person name="Hameed A."/>
            <person name="Chuvochina M."/>
            <person name="Mcdonagh F."/>
            <person name="Simpson A.C."/>
            <person name="Singh N.K."/>
            <person name="Rekha P.D."/>
            <person name="Raman K."/>
            <person name="Hugenholtz P."/>
            <person name="Venkateswaran K."/>
        </authorList>
    </citation>
    <scope>NUCLEOTIDE SEQUENCE [LARGE SCALE GENOMIC DNA]</scope>
    <source>
        <strain evidence="2 3">179-BFC-A-HS</strain>
    </source>
</reference>
<dbReference type="SUPFAM" id="SSF51735">
    <property type="entry name" value="NAD(P)-binding Rossmann-fold domains"/>
    <property type="match status" value="1"/>
</dbReference>
<keyword evidence="3" id="KW-1185">Reference proteome</keyword>
<dbReference type="Proteomes" id="UP001228376">
    <property type="component" value="Unassembled WGS sequence"/>
</dbReference>
<dbReference type="Pfam" id="PF13561">
    <property type="entry name" value="adh_short_C2"/>
    <property type="match status" value="1"/>
</dbReference>
<dbReference type="InterPro" id="IPR036291">
    <property type="entry name" value="NAD(P)-bd_dom_sf"/>
</dbReference>
<name>A0ABU5CDA3_9BACI</name>
<dbReference type="PANTHER" id="PTHR42879">
    <property type="entry name" value="3-OXOACYL-(ACYL-CARRIER-PROTEIN) REDUCTASE"/>
    <property type="match status" value="1"/>
</dbReference>
<proteinExistence type="inferred from homology"/>
<comment type="caution">
    <text evidence="2">The sequence shown here is derived from an EMBL/GenBank/DDBJ whole genome shotgun (WGS) entry which is preliminary data.</text>
</comment>
<dbReference type="CDD" id="cd05233">
    <property type="entry name" value="SDR_c"/>
    <property type="match status" value="1"/>
</dbReference>
<dbReference type="InterPro" id="IPR002347">
    <property type="entry name" value="SDR_fam"/>
</dbReference>
<dbReference type="PRINTS" id="PR00080">
    <property type="entry name" value="SDRFAMILY"/>
</dbReference>
<dbReference type="RefSeq" id="WP_306065855.1">
    <property type="nucleotide sequence ID" value="NZ_JAROCA020000001.1"/>
</dbReference>